<keyword evidence="8" id="KW-1185">Reference proteome</keyword>
<dbReference type="InterPro" id="IPR013783">
    <property type="entry name" value="Ig-like_fold"/>
</dbReference>
<dbReference type="Gene3D" id="3.30.565.10">
    <property type="entry name" value="Histidine kinase-like ATPase, C-terminal domain"/>
    <property type="match status" value="1"/>
</dbReference>
<feature type="region of interest" description="Disordered" evidence="1">
    <location>
        <begin position="1266"/>
        <end position="1287"/>
    </location>
</feature>
<evidence type="ECO:0000259" key="5">
    <source>
        <dbReference type="Pfam" id="PF06580"/>
    </source>
</evidence>
<feature type="domain" description="Histidine kinase/HSP90-like ATPase" evidence="4">
    <location>
        <begin position="1221"/>
        <end position="1327"/>
    </location>
</feature>
<organism evidence="7 8">
    <name type="scientific">Marinilabilia salmonicolor</name>
    <dbReference type="NCBI Taxonomy" id="989"/>
    <lineage>
        <taxon>Bacteria</taxon>
        <taxon>Pseudomonadati</taxon>
        <taxon>Bacteroidota</taxon>
        <taxon>Bacteroidia</taxon>
        <taxon>Marinilabiliales</taxon>
        <taxon>Marinilabiliaceae</taxon>
        <taxon>Marinilabilia</taxon>
    </lineage>
</organism>
<feature type="transmembrane region" description="Helical" evidence="2">
    <location>
        <begin position="1082"/>
        <end position="1104"/>
    </location>
</feature>
<feature type="domain" description="Two component regulator three Y" evidence="6">
    <location>
        <begin position="1026"/>
        <end position="1078"/>
    </location>
</feature>
<name>A0A368V8L5_9BACT</name>
<dbReference type="InterPro" id="IPR010559">
    <property type="entry name" value="Sig_transdc_His_kin_internal"/>
</dbReference>
<dbReference type="Proteomes" id="UP000252733">
    <property type="component" value="Unassembled WGS sequence"/>
</dbReference>
<sequence>MNPRWYFLFFAMLMSSANAQLLPVEQDHYTRFGHLTVADGLPGNHITVIQQDSTGYLWIGTREGLARYDGTRFLSFLHVTGDSTSLPSDHIYDILITPDQQIFVATQNGLALFNTRTANFERIPTLYEDGFGLLDKHIRALANADKDHIWVETFNGTLHLLNTQTFRARTWSHAAPTQPYYDYHALLKDSKGTLWIGGRNMGPLKMQKESITAIETDPENTDKKRDRDVAFFFEDSQGDFWVGGLDGLYQYNRESDIFNKQLSTSSFQMTESKPGILWVATGNGLAQINKQAEKTTLFLPSENDPSSLIHDHLNCVMTDLEGNLWIGTDRGISILNPTQNLIHHYRHLPELTNSLSHNHVSDIREDKNGNIWIASRGGGLNRFDPKTENFKFFKKDLTGETTISSNQVSALHTDEDGIIWTGLWRGIGFNRFDPKTERFQHFALDSASRKQDWYVGFESWGKDTLVTGFWGANGIRLFHKKEKRWLPHNFSPQYHPSDANLQKILAADSILWVYQNGNIIRSFHPESSKWQAWRSSFHRASNQFHKINSVNLPDFTNLNEMVHHQSLTLFLTDNGVGIYDHRNGQFSTLDSRTFLMAAQYEQQLVLLSSEGLFALDGLTRKIQRQLPAKNLVTPPSHITDLLLLEDNKLLITSKSGIEAIDSKSGKKLPLSPDFELINRWKKPIQQIIHGHENSFLIAFDRGVAYIPGDGQPEIYNTDNAYSSGLKNDAVRNICRCTEKPGFWISTDRGLFFFDTSSRKFSTITSFSEYRINHTTLLSKQLFIASDHGLTALDTKSHKITYFNRAPNDKLSSHLTTFVQKDSKGDIWAGTTNKGINRIDRQTLQITHFYPGQEFHGRETLAFLETSAGTIYAGGDSLNIFNPDEEVFEIPKISEQLPNENILSLTEDHLGRILIVTSHHINIFEPDSNRWFDLTPYLAMKAPSFTRAAWRATNNEIFIGTTSGFLRFNPELFSPVDEKQFTQITEFRNFGAPFHLPASKNNIQLKHNENFPEFFFSDMRYPPSHDQYRYRLSGIDRDWVITNQTSVSYKMLPPGSYTFIVQKINPFGNSVPAKLSFSIRPPFWRAGWFITLIILFLATTLILWWRHRINHLNLLKNNLILKHNLLLSQMNPHFLFNALSAIQAFIFQNQPQEAGSFLAKFAKLMRLYLNNMTSTVTSIKDETEALNHYLELQRLRYNNAFNYSIEVIPPLSEQMPGLPTMMVQPFVENAVEHGLKETGERKGSIQVIFALKGNSWHITIRDNGKGIDDSMAGKKDSTTQRKSRSTGITNKRIIQLQKQYKTPCSLNIKDLSHQSDSDTGTEIYLIIPAIDEEKTKKEQTVL</sequence>
<reference evidence="7 8" key="1">
    <citation type="submission" date="2018-07" db="EMBL/GenBank/DDBJ databases">
        <title>Freshwater and sediment microbial communities from various areas in North America, analyzing microbe dynamics in response to fracking.</title>
        <authorList>
            <person name="Lamendella R."/>
        </authorList>
    </citation>
    <scope>NUCLEOTIDE SEQUENCE [LARGE SCALE GENOMIC DNA]</scope>
    <source>
        <strain evidence="7 8">160A</strain>
    </source>
</reference>
<dbReference type="Gene3D" id="2.60.40.10">
    <property type="entry name" value="Immunoglobulins"/>
    <property type="match status" value="1"/>
</dbReference>
<proteinExistence type="predicted"/>
<dbReference type="EMBL" id="QPIZ01000006">
    <property type="protein sequence ID" value="RCW37448.1"/>
    <property type="molecule type" value="Genomic_DNA"/>
</dbReference>
<evidence type="ECO:0000313" key="7">
    <source>
        <dbReference type="EMBL" id="RCW37448.1"/>
    </source>
</evidence>
<dbReference type="SUPFAM" id="SSF63829">
    <property type="entry name" value="Calcium-dependent phosphotriesterase"/>
    <property type="match status" value="2"/>
</dbReference>
<dbReference type="InterPro" id="IPR003594">
    <property type="entry name" value="HATPase_dom"/>
</dbReference>
<dbReference type="Pfam" id="PF07495">
    <property type="entry name" value="Y_Y_Y"/>
    <property type="match status" value="1"/>
</dbReference>
<dbReference type="SUPFAM" id="SSF55874">
    <property type="entry name" value="ATPase domain of HSP90 chaperone/DNA topoisomerase II/histidine kinase"/>
    <property type="match status" value="1"/>
</dbReference>
<dbReference type="GO" id="GO:0016020">
    <property type="term" value="C:membrane"/>
    <property type="evidence" value="ECO:0007669"/>
    <property type="project" value="InterPro"/>
</dbReference>
<gene>
    <name evidence="7" type="ORF">DFO77_106142</name>
</gene>
<dbReference type="InterPro" id="IPR050640">
    <property type="entry name" value="Bact_2-comp_sensor_kinase"/>
</dbReference>
<dbReference type="PANTHER" id="PTHR34220:SF7">
    <property type="entry name" value="SENSOR HISTIDINE KINASE YPDA"/>
    <property type="match status" value="1"/>
</dbReference>
<comment type="caution">
    <text evidence="7">The sequence shown here is derived from an EMBL/GenBank/DDBJ whole genome shotgun (WGS) entry which is preliminary data.</text>
</comment>
<evidence type="ECO:0000259" key="4">
    <source>
        <dbReference type="Pfam" id="PF02518"/>
    </source>
</evidence>
<evidence type="ECO:0000256" key="1">
    <source>
        <dbReference type="SAM" id="MobiDB-lite"/>
    </source>
</evidence>
<dbReference type="Gene3D" id="2.130.10.10">
    <property type="entry name" value="YVTN repeat-like/Quinoprotein amine dehydrogenase"/>
    <property type="match status" value="5"/>
</dbReference>
<dbReference type="GO" id="GO:0000155">
    <property type="term" value="F:phosphorelay sensor kinase activity"/>
    <property type="evidence" value="ECO:0007669"/>
    <property type="project" value="InterPro"/>
</dbReference>
<dbReference type="InterPro" id="IPR011110">
    <property type="entry name" value="Reg_prop"/>
</dbReference>
<keyword evidence="2" id="KW-0472">Membrane</keyword>
<feature type="domain" description="Signal transduction histidine kinase internal region" evidence="5">
    <location>
        <begin position="1123"/>
        <end position="1199"/>
    </location>
</feature>
<protein>
    <submittedName>
        <fullName evidence="7">Two component regulator with propeller domain</fullName>
    </submittedName>
</protein>
<evidence type="ECO:0000313" key="8">
    <source>
        <dbReference type="Proteomes" id="UP000252733"/>
    </source>
</evidence>
<evidence type="ECO:0000256" key="3">
    <source>
        <dbReference type="SAM" id="SignalP"/>
    </source>
</evidence>
<evidence type="ECO:0000259" key="6">
    <source>
        <dbReference type="Pfam" id="PF07495"/>
    </source>
</evidence>
<feature type="compositionally biased region" description="Basic and acidic residues" evidence="1">
    <location>
        <begin position="1266"/>
        <end position="1278"/>
    </location>
</feature>
<accession>A0A368V8L5</accession>
<dbReference type="PANTHER" id="PTHR34220">
    <property type="entry name" value="SENSOR HISTIDINE KINASE YPDA"/>
    <property type="match status" value="1"/>
</dbReference>
<dbReference type="Pfam" id="PF02518">
    <property type="entry name" value="HATPase_c"/>
    <property type="match status" value="1"/>
</dbReference>
<dbReference type="InterPro" id="IPR011047">
    <property type="entry name" value="Quinoprotein_ADH-like_sf"/>
</dbReference>
<feature type="chain" id="PRO_5016992200" evidence="3">
    <location>
        <begin position="20"/>
        <end position="1341"/>
    </location>
</feature>
<dbReference type="InterPro" id="IPR036890">
    <property type="entry name" value="HATPase_C_sf"/>
</dbReference>
<dbReference type="Pfam" id="PF06580">
    <property type="entry name" value="His_kinase"/>
    <property type="match status" value="1"/>
</dbReference>
<keyword evidence="2" id="KW-0812">Transmembrane</keyword>
<dbReference type="InterPro" id="IPR011123">
    <property type="entry name" value="Y_Y_Y"/>
</dbReference>
<dbReference type="Pfam" id="PF07494">
    <property type="entry name" value="Reg_prop"/>
    <property type="match status" value="2"/>
</dbReference>
<feature type="signal peptide" evidence="3">
    <location>
        <begin position="1"/>
        <end position="19"/>
    </location>
</feature>
<keyword evidence="3" id="KW-0732">Signal</keyword>
<keyword evidence="2" id="KW-1133">Transmembrane helix</keyword>
<dbReference type="SUPFAM" id="SSF50998">
    <property type="entry name" value="Quinoprotein alcohol dehydrogenase-like"/>
    <property type="match status" value="1"/>
</dbReference>
<evidence type="ECO:0000256" key="2">
    <source>
        <dbReference type="SAM" id="Phobius"/>
    </source>
</evidence>
<dbReference type="InterPro" id="IPR015943">
    <property type="entry name" value="WD40/YVTN_repeat-like_dom_sf"/>
</dbReference>